<dbReference type="RefSeq" id="WP_126833565.1">
    <property type="nucleotide sequence ID" value="NZ_PIPT01000004.1"/>
</dbReference>
<organism evidence="1 2">
    <name type="scientific">Pseudidiomarina aquimaris</name>
    <dbReference type="NCBI Taxonomy" id="641841"/>
    <lineage>
        <taxon>Bacteria</taxon>
        <taxon>Pseudomonadati</taxon>
        <taxon>Pseudomonadota</taxon>
        <taxon>Gammaproteobacteria</taxon>
        <taxon>Alteromonadales</taxon>
        <taxon>Idiomarinaceae</taxon>
        <taxon>Pseudidiomarina</taxon>
    </lineage>
</organism>
<sequence length="152" mass="16575">MTLLTDLIKHRPPMLLIDRYISGDSGTASAHCEVTVTNDNLYYREELGGLPAHVGIELMAQTIAAAAGYRNRGAGEDIKIGFLLGSRKYRCSVDCFALGETYAIHVAEIHAESSGLSVFECEIRHLDTPIASAKINVFQPPDEAAFIEDTYA</sequence>
<dbReference type="AlphaFoldDB" id="A0A432XH86"/>
<dbReference type="SUPFAM" id="SSF54637">
    <property type="entry name" value="Thioesterase/thiol ester dehydrase-isomerase"/>
    <property type="match status" value="1"/>
</dbReference>
<dbReference type="InterPro" id="IPR029069">
    <property type="entry name" value="HotDog_dom_sf"/>
</dbReference>
<dbReference type="Proteomes" id="UP000286678">
    <property type="component" value="Unassembled WGS sequence"/>
</dbReference>
<evidence type="ECO:0000313" key="1">
    <source>
        <dbReference type="EMBL" id="RUO48113.1"/>
    </source>
</evidence>
<keyword evidence="2" id="KW-1185">Reference proteome</keyword>
<name>A0A432XH86_9GAMM</name>
<protein>
    <submittedName>
        <fullName evidence="1">Hydroxymyristoyl-ACP dehydratase</fullName>
    </submittedName>
</protein>
<dbReference type="Gene3D" id="3.10.129.10">
    <property type="entry name" value="Hotdog Thioesterase"/>
    <property type="match status" value="1"/>
</dbReference>
<evidence type="ECO:0000313" key="2">
    <source>
        <dbReference type="Proteomes" id="UP000286678"/>
    </source>
</evidence>
<accession>A0A432XH86</accession>
<reference evidence="2" key="1">
    <citation type="journal article" date="2018" name="Front. Microbiol.">
        <title>Genome-Based Analysis Reveals the Taxonomy and Diversity of the Family Idiomarinaceae.</title>
        <authorList>
            <person name="Liu Y."/>
            <person name="Lai Q."/>
            <person name="Shao Z."/>
        </authorList>
    </citation>
    <scope>NUCLEOTIDE SEQUENCE [LARGE SCALE GENOMIC DNA]</scope>
    <source>
        <strain evidence="2">SW15</strain>
    </source>
</reference>
<comment type="caution">
    <text evidence="1">The sequence shown here is derived from an EMBL/GenBank/DDBJ whole genome shotgun (WGS) entry which is preliminary data.</text>
</comment>
<dbReference type="InterPro" id="IPR016776">
    <property type="entry name" value="ApeP-like_dehydratase"/>
</dbReference>
<gene>
    <name evidence="1" type="ORF">CWE21_06070</name>
</gene>
<dbReference type="EMBL" id="PIPT01000004">
    <property type="protein sequence ID" value="RUO48113.1"/>
    <property type="molecule type" value="Genomic_DNA"/>
</dbReference>
<dbReference type="OrthoDB" id="9800188at2"/>
<dbReference type="Pfam" id="PF22817">
    <property type="entry name" value="ApeP-like"/>
    <property type="match status" value="1"/>
</dbReference>
<dbReference type="PIRSF" id="PIRSF020565">
    <property type="entry name" value="3Ho_Ac_ACP_DH_prd"/>
    <property type="match status" value="1"/>
</dbReference>
<dbReference type="CDD" id="cd01289">
    <property type="entry name" value="FabA_like"/>
    <property type="match status" value="1"/>
</dbReference>
<proteinExistence type="predicted"/>